<accession>A0A2N0BJJ4</accession>
<evidence type="ECO:0000313" key="1">
    <source>
        <dbReference type="EMBL" id="PJZ91147.1"/>
    </source>
</evidence>
<protein>
    <submittedName>
        <fullName evidence="1">Uncharacterized protein</fullName>
    </submittedName>
</protein>
<organism evidence="1">
    <name type="scientific">Leptospira ellisii</name>
    <dbReference type="NCBI Taxonomy" id="2023197"/>
    <lineage>
        <taxon>Bacteria</taxon>
        <taxon>Pseudomonadati</taxon>
        <taxon>Spirochaetota</taxon>
        <taxon>Spirochaetia</taxon>
        <taxon>Leptospirales</taxon>
        <taxon>Leptospiraceae</taxon>
        <taxon>Leptospira</taxon>
    </lineage>
</organism>
<name>A0A2N0B3L9_9LEPT</name>
<proteinExistence type="predicted"/>
<sequence length="70" mass="8436">MFFVVGGRNVEHSQGRKRIFGDIEAGFSRETFPVKENSSFQKFSRFPQMKYFARPFRHFREPASVWAYYF</sequence>
<reference evidence="1" key="1">
    <citation type="submission" date="2017-07" db="EMBL/GenBank/DDBJ databases">
        <title>Leptospira spp. isolated from tropical soils.</title>
        <authorList>
            <person name="Thibeaux R."/>
            <person name="Iraola G."/>
            <person name="Ferres I."/>
            <person name="Bierque E."/>
            <person name="Girault D."/>
            <person name="Soupe-Gilbert M.-E."/>
            <person name="Picardeau M."/>
            <person name="Goarant C."/>
        </authorList>
    </citation>
    <scope>NUCLEOTIDE SEQUENCE [LARGE SCALE GENOMIC DNA]</scope>
    <source>
        <strain evidence="1">ATI7-C-A5</strain>
    </source>
</reference>
<dbReference type="EMBL" id="NPEF01000362">
    <property type="protein sequence ID" value="PJZ91147.1"/>
    <property type="molecule type" value="Genomic_DNA"/>
</dbReference>
<dbReference type="AlphaFoldDB" id="A0A2N0B3L9"/>
<gene>
    <name evidence="1" type="ORF">CH379_20270</name>
</gene>
<comment type="caution">
    <text evidence="1">The sequence shown here is derived from an EMBL/GenBank/DDBJ whole genome shotgun (WGS) entry which is preliminary data.</text>
</comment>
<accession>A0A2N0B3L9</accession>